<evidence type="ECO:0000256" key="1">
    <source>
        <dbReference type="ARBA" id="ARBA00009219"/>
    </source>
</evidence>
<comment type="similarity">
    <text evidence="1">Belongs to the 3-beta-HSD family.</text>
</comment>
<dbReference type="InterPro" id="IPR036291">
    <property type="entry name" value="NAD(P)-bd_dom_sf"/>
</dbReference>
<dbReference type="Pfam" id="PF01073">
    <property type="entry name" value="3Beta_HSD"/>
    <property type="match status" value="1"/>
</dbReference>
<feature type="domain" description="3-beta hydroxysteroid dehydrogenase/isomerase" evidence="3">
    <location>
        <begin position="11"/>
        <end position="256"/>
    </location>
</feature>
<reference evidence="4" key="1">
    <citation type="submission" date="2018-06" db="EMBL/GenBank/DDBJ databases">
        <authorList>
            <person name="Zhirakovskaya E."/>
        </authorList>
    </citation>
    <scope>NUCLEOTIDE SEQUENCE</scope>
</reference>
<evidence type="ECO:0000313" key="4">
    <source>
        <dbReference type="EMBL" id="VAW42175.1"/>
    </source>
</evidence>
<keyword evidence="2" id="KW-0560">Oxidoreductase</keyword>
<gene>
    <name evidence="4" type="ORF">MNBD_DELTA03-1451</name>
</gene>
<dbReference type="GO" id="GO:0006694">
    <property type="term" value="P:steroid biosynthetic process"/>
    <property type="evidence" value="ECO:0007669"/>
    <property type="project" value="InterPro"/>
</dbReference>
<sequence length="345" mass="37305">MPAHSPMHQALITGGGGFVGRAVINALSALNIKAVILGRHYYPGLEAPGISQVRGDICSPETVIKAARGCDTIFHIAAKAGIWGSKQEYYAINLQGTQNVIKACKVNGIKRLIHTSSPSVVFSAHDLAGIDETAPYGKNFLCHYAASKAAAEKLVLTANGADLKTTALRPHLIWGPGDNHLIPRILERARRGRLIQVGEGNNMVDISYIDNVAEAHILAAMNLCRGASAAGRAYFISQGQPVNLWGWINELLTKADLPVVRKKISFGTAYTIGALLEFIYHGLRIRREPLMTRFTALQLAKSHWFSIKAAEKDLGYRPLISTAAGLRRTIFDLSDLPAALNVSAP</sequence>
<evidence type="ECO:0000256" key="2">
    <source>
        <dbReference type="ARBA" id="ARBA00023002"/>
    </source>
</evidence>
<dbReference type="InterPro" id="IPR002225">
    <property type="entry name" value="3Beta_OHSteriod_DH/Estase"/>
</dbReference>
<evidence type="ECO:0000259" key="3">
    <source>
        <dbReference type="Pfam" id="PF01073"/>
    </source>
</evidence>
<organism evidence="4">
    <name type="scientific">hydrothermal vent metagenome</name>
    <dbReference type="NCBI Taxonomy" id="652676"/>
    <lineage>
        <taxon>unclassified sequences</taxon>
        <taxon>metagenomes</taxon>
        <taxon>ecological metagenomes</taxon>
    </lineage>
</organism>
<dbReference type="PANTHER" id="PTHR43245">
    <property type="entry name" value="BIFUNCTIONAL POLYMYXIN RESISTANCE PROTEIN ARNA"/>
    <property type="match status" value="1"/>
</dbReference>
<proteinExistence type="inferred from homology"/>
<dbReference type="PANTHER" id="PTHR43245:SF51">
    <property type="entry name" value="SHORT CHAIN DEHYDROGENASE_REDUCTASE FAMILY 42E, MEMBER 2"/>
    <property type="match status" value="1"/>
</dbReference>
<dbReference type="EMBL" id="UOEX01000421">
    <property type="protein sequence ID" value="VAW42175.1"/>
    <property type="molecule type" value="Genomic_DNA"/>
</dbReference>
<protein>
    <submittedName>
        <fullName evidence="4">NAD(P)H steroid dehydrogenase-like protein in alkane synthesis cluster</fullName>
    </submittedName>
</protein>
<dbReference type="InterPro" id="IPR050177">
    <property type="entry name" value="Lipid_A_modif_metabolic_enz"/>
</dbReference>
<name>A0A3B0VF52_9ZZZZ</name>
<dbReference type="GO" id="GO:0016616">
    <property type="term" value="F:oxidoreductase activity, acting on the CH-OH group of donors, NAD or NADP as acceptor"/>
    <property type="evidence" value="ECO:0007669"/>
    <property type="project" value="InterPro"/>
</dbReference>
<dbReference type="Gene3D" id="3.40.50.720">
    <property type="entry name" value="NAD(P)-binding Rossmann-like Domain"/>
    <property type="match status" value="1"/>
</dbReference>
<dbReference type="SUPFAM" id="SSF51735">
    <property type="entry name" value="NAD(P)-binding Rossmann-fold domains"/>
    <property type="match status" value="1"/>
</dbReference>
<dbReference type="AlphaFoldDB" id="A0A3B0VF52"/>
<accession>A0A3B0VF52</accession>